<dbReference type="PANTHER" id="PTHR21212:SF5">
    <property type="entry name" value="SEIPIN-1"/>
    <property type="match status" value="1"/>
</dbReference>
<dbReference type="PANTHER" id="PTHR21212">
    <property type="entry name" value="BERNARDINELLI-SEIP CONGENITAL LIPODYSTROPHY 2 HOMOLOG BSCL2 PROTEIN"/>
    <property type="match status" value="1"/>
</dbReference>
<keyword evidence="2 8" id="KW-0812">Transmembrane</keyword>
<dbReference type="AlphaFoldDB" id="A0A5N6PRQ1"/>
<feature type="region of interest" description="Disordered" evidence="7">
    <location>
        <begin position="335"/>
        <end position="364"/>
    </location>
</feature>
<evidence type="ECO:0000313" key="9">
    <source>
        <dbReference type="EMBL" id="KAD6796568.1"/>
    </source>
</evidence>
<dbReference type="EMBL" id="SZYD01000003">
    <property type="protein sequence ID" value="KAD6796568.1"/>
    <property type="molecule type" value="Genomic_DNA"/>
</dbReference>
<keyword evidence="4 8" id="KW-1133">Transmembrane helix</keyword>
<name>A0A5N6PRQ1_9ASTR</name>
<evidence type="ECO:0000256" key="1">
    <source>
        <dbReference type="ARBA" id="ARBA00004477"/>
    </source>
</evidence>
<evidence type="ECO:0000256" key="5">
    <source>
        <dbReference type="ARBA" id="ARBA00023098"/>
    </source>
</evidence>
<dbReference type="CDD" id="cd23995">
    <property type="entry name" value="Seipin_BSCL2_like"/>
    <property type="match status" value="1"/>
</dbReference>
<dbReference type="GO" id="GO:0140042">
    <property type="term" value="P:lipid droplet formation"/>
    <property type="evidence" value="ECO:0007669"/>
    <property type="project" value="UniProtKB-ARBA"/>
</dbReference>
<reference evidence="9 10" key="1">
    <citation type="submission" date="2019-05" db="EMBL/GenBank/DDBJ databases">
        <title>Mikania micrantha, genome provides insights into the molecular mechanism of rapid growth.</title>
        <authorList>
            <person name="Liu B."/>
        </authorList>
    </citation>
    <scope>NUCLEOTIDE SEQUENCE [LARGE SCALE GENOMIC DNA]</scope>
    <source>
        <strain evidence="9">NLD-2019</strain>
        <tissue evidence="9">Leaf</tissue>
    </source>
</reference>
<evidence type="ECO:0000256" key="7">
    <source>
        <dbReference type="SAM" id="MobiDB-lite"/>
    </source>
</evidence>
<keyword evidence="6 8" id="KW-0472">Membrane</keyword>
<feature type="transmembrane region" description="Helical" evidence="8">
    <location>
        <begin position="262"/>
        <end position="288"/>
    </location>
</feature>
<keyword evidence="3" id="KW-0256">Endoplasmic reticulum</keyword>
<sequence length="364" mass="41381">MSPPEPHPNHQSDSLTSPSLSLSSILSKLFPRLEETKQTGDSAPPETRPSILIKKAVVGLVGVAYMCLLLMTVMLVSVVIGVGLVRFWVEEPVHLQQRLYFDYRDDHPSAVLDFGIEGYHKLVKIVPVGHTCNVRLVFVMPESDYNREIGMFQVVAESLSLNGEVITSSSRPCMLRFQSQPVRVMQTFLMAAPLILGFRSEIQMVNLPVLKYKERYHHRTQFIKISLVPRSGTLYLPQIYEANLIVSSELPWMKRLVRNWKWTFCVWTSLYIFFMFLLLLVCFFRSILFPNVSGYERVVVSDEMHVGPSPGPVAGRPTSETLRRWRLKRKAMAYGSDETSLSVTRDDDTGTTTEEIGDSESICQ</sequence>
<evidence type="ECO:0000256" key="2">
    <source>
        <dbReference type="ARBA" id="ARBA00022692"/>
    </source>
</evidence>
<feature type="transmembrane region" description="Helical" evidence="8">
    <location>
        <begin position="63"/>
        <end position="89"/>
    </location>
</feature>
<protein>
    <recommendedName>
        <fullName evidence="11">Seipin</fullName>
    </recommendedName>
</protein>
<evidence type="ECO:0000256" key="8">
    <source>
        <dbReference type="SAM" id="Phobius"/>
    </source>
</evidence>
<comment type="caution">
    <text evidence="9">The sequence shown here is derived from an EMBL/GenBank/DDBJ whole genome shotgun (WGS) entry which is preliminary data.</text>
</comment>
<accession>A0A5N6PRQ1</accession>
<feature type="region of interest" description="Disordered" evidence="7">
    <location>
        <begin position="1"/>
        <end position="20"/>
    </location>
</feature>
<dbReference type="OrthoDB" id="3990054at2759"/>
<keyword evidence="5" id="KW-0443">Lipid metabolism</keyword>
<evidence type="ECO:0000256" key="4">
    <source>
        <dbReference type="ARBA" id="ARBA00022989"/>
    </source>
</evidence>
<evidence type="ECO:0000313" key="10">
    <source>
        <dbReference type="Proteomes" id="UP000326396"/>
    </source>
</evidence>
<dbReference type="GO" id="GO:0006629">
    <property type="term" value="P:lipid metabolic process"/>
    <property type="evidence" value="ECO:0007669"/>
    <property type="project" value="UniProtKB-KW"/>
</dbReference>
<comment type="subcellular location">
    <subcellularLocation>
        <location evidence="1">Endoplasmic reticulum membrane</location>
        <topology evidence="1">Multi-pass membrane protein</topology>
    </subcellularLocation>
</comment>
<dbReference type="GO" id="GO:0005789">
    <property type="term" value="C:endoplasmic reticulum membrane"/>
    <property type="evidence" value="ECO:0007669"/>
    <property type="project" value="UniProtKB-SubCell"/>
</dbReference>
<organism evidence="9 10">
    <name type="scientific">Mikania micrantha</name>
    <name type="common">bitter vine</name>
    <dbReference type="NCBI Taxonomy" id="192012"/>
    <lineage>
        <taxon>Eukaryota</taxon>
        <taxon>Viridiplantae</taxon>
        <taxon>Streptophyta</taxon>
        <taxon>Embryophyta</taxon>
        <taxon>Tracheophyta</taxon>
        <taxon>Spermatophyta</taxon>
        <taxon>Magnoliopsida</taxon>
        <taxon>eudicotyledons</taxon>
        <taxon>Gunneridae</taxon>
        <taxon>Pentapetalae</taxon>
        <taxon>asterids</taxon>
        <taxon>campanulids</taxon>
        <taxon>Asterales</taxon>
        <taxon>Asteraceae</taxon>
        <taxon>Asteroideae</taxon>
        <taxon>Heliantheae alliance</taxon>
        <taxon>Eupatorieae</taxon>
        <taxon>Mikania</taxon>
    </lineage>
</organism>
<evidence type="ECO:0000256" key="6">
    <source>
        <dbReference type="ARBA" id="ARBA00023136"/>
    </source>
</evidence>
<dbReference type="Proteomes" id="UP000326396">
    <property type="component" value="Linkage Group LG11"/>
</dbReference>
<dbReference type="InterPro" id="IPR009617">
    <property type="entry name" value="Seipin"/>
</dbReference>
<dbReference type="Pfam" id="PF06775">
    <property type="entry name" value="Seipin"/>
    <property type="match status" value="1"/>
</dbReference>
<gene>
    <name evidence="9" type="ORF">E3N88_07464</name>
</gene>
<proteinExistence type="predicted"/>
<evidence type="ECO:0008006" key="11">
    <source>
        <dbReference type="Google" id="ProtNLM"/>
    </source>
</evidence>
<keyword evidence="10" id="KW-1185">Reference proteome</keyword>
<feature type="compositionally biased region" description="Low complexity" evidence="7">
    <location>
        <begin position="350"/>
        <end position="364"/>
    </location>
</feature>
<evidence type="ECO:0000256" key="3">
    <source>
        <dbReference type="ARBA" id="ARBA00022824"/>
    </source>
</evidence>